<gene>
    <name evidence="2" type="ORF">D5400_16785</name>
</gene>
<dbReference type="SUPFAM" id="SSF47240">
    <property type="entry name" value="Ferritin-like"/>
    <property type="match status" value="1"/>
</dbReference>
<dbReference type="EMBL" id="CP032509">
    <property type="protein sequence ID" value="AZN72707.1"/>
    <property type="molecule type" value="Genomic_DNA"/>
</dbReference>
<organism evidence="2 3">
    <name type="scientific">Georhizobium profundi</name>
    <dbReference type="NCBI Taxonomy" id="2341112"/>
    <lineage>
        <taxon>Bacteria</taxon>
        <taxon>Pseudomonadati</taxon>
        <taxon>Pseudomonadota</taxon>
        <taxon>Alphaproteobacteria</taxon>
        <taxon>Hyphomicrobiales</taxon>
        <taxon>Rhizobiaceae</taxon>
        <taxon>Georhizobium</taxon>
    </lineage>
</organism>
<dbReference type="OrthoDB" id="9795056at2"/>
<dbReference type="PANTHER" id="PTHR30565">
    <property type="entry name" value="PROTEIN YCIF"/>
    <property type="match status" value="1"/>
</dbReference>
<keyword evidence="3" id="KW-1185">Reference proteome</keyword>
<dbReference type="RefSeq" id="WP_126011035.1">
    <property type="nucleotide sequence ID" value="NZ_CP032509.1"/>
</dbReference>
<evidence type="ECO:0000313" key="2">
    <source>
        <dbReference type="EMBL" id="AZN72707.1"/>
    </source>
</evidence>
<dbReference type="InterPro" id="IPR047114">
    <property type="entry name" value="YciF"/>
</dbReference>
<evidence type="ECO:0000313" key="3">
    <source>
        <dbReference type="Proteomes" id="UP000268192"/>
    </source>
</evidence>
<dbReference type="Gene3D" id="1.20.1260.10">
    <property type="match status" value="1"/>
</dbReference>
<dbReference type="Proteomes" id="UP000268192">
    <property type="component" value="Chromosome"/>
</dbReference>
<accession>A0A3Q8XSI6</accession>
<dbReference type="Pfam" id="PF05974">
    <property type="entry name" value="DUF892"/>
    <property type="match status" value="1"/>
</dbReference>
<dbReference type="AlphaFoldDB" id="A0A3Q8XSI6"/>
<keyword evidence="1" id="KW-0175">Coiled coil</keyword>
<feature type="coiled-coil region" evidence="1">
    <location>
        <begin position="42"/>
        <end position="69"/>
    </location>
</feature>
<dbReference type="InterPro" id="IPR009078">
    <property type="entry name" value="Ferritin-like_SF"/>
</dbReference>
<name>A0A3Q8XSI6_9HYPH</name>
<sequence length="167" mass="18696">MAKEKTLQDLFHDTLKDIYYAERKILKALPKMKRAAQSEELKAAFEKHREETEGQIERLQQVFELLGKRPQGKTCDAIEGIIAEGEEIMDEFKGTVAIDAGLISAAQAVEHYEIARYGTLKRWAETLGMKDAAKLLDETLQQEGKTDEDLTTLADKVANPAAMEKAA</sequence>
<dbReference type="KEGG" id="abaw:D5400_16785"/>
<dbReference type="InterPro" id="IPR010287">
    <property type="entry name" value="DUF892_YciF-like"/>
</dbReference>
<dbReference type="PANTHER" id="PTHR30565:SF9">
    <property type="entry name" value="PROTEIN YCIF"/>
    <property type="match status" value="1"/>
</dbReference>
<reference evidence="2 3" key="1">
    <citation type="submission" date="2018-09" db="EMBL/GenBank/DDBJ databases">
        <title>Marinorhizobium profundi gen. nov., sp. nov., isolated from a deep-sea sediment sample from the New Britain Trench and proposal of Marinorhizobiaceae fam. nov. in the order Rhizobiales of the class Alphaproteobacteria.</title>
        <authorList>
            <person name="Cao J."/>
        </authorList>
    </citation>
    <scope>NUCLEOTIDE SEQUENCE [LARGE SCALE GENOMIC DNA]</scope>
    <source>
        <strain evidence="2 3">WS11</strain>
    </source>
</reference>
<proteinExistence type="predicted"/>
<evidence type="ECO:0000256" key="1">
    <source>
        <dbReference type="SAM" id="Coils"/>
    </source>
</evidence>
<dbReference type="InterPro" id="IPR012347">
    <property type="entry name" value="Ferritin-like"/>
</dbReference>
<dbReference type="CDD" id="cd07909">
    <property type="entry name" value="YciF"/>
    <property type="match status" value="1"/>
</dbReference>
<protein>
    <submittedName>
        <fullName evidence="2">Ferritin-like domain-containing protein</fullName>
    </submittedName>
</protein>